<dbReference type="KEGG" id="bja:bll5511"/>
<dbReference type="STRING" id="224911.AAV28_25030"/>
<dbReference type="Proteomes" id="UP000002526">
    <property type="component" value="Chromosome"/>
</dbReference>
<evidence type="ECO:0000313" key="3">
    <source>
        <dbReference type="Proteomes" id="UP000002526"/>
    </source>
</evidence>
<feature type="compositionally biased region" description="Basic and acidic residues" evidence="1">
    <location>
        <begin position="129"/>
        <end position="150"/>
    </location>
</feature>
<dbReference type="InterPro" id="IPR058098">
    <property type="entry name" value="BRANT-like"/>
</dbReference>
<dbReference type="EMBL" id="BA000040">
    <property type="protein sequence ID" value="BAC50776.1"/>
    <property type="molecule type" value="Genomic_DNA"/>
</dbReference>
<feature type="compositionally biased region" description="Basic residues" evidence="1">
    <location>
        <begin position="167"/>
        <end position="183"/>
    </location>
</feature>
<sequence>MAILHDCPKTGTPNGRKHSRFARSIRLWADDKLVIQMNGSLQPASDWVQRARPRLPPTIEGLARGRPPEDPSKRRSTMLKTISAALLAASVIAAPAFAAEAGKTTTTAPVIKADQSQTKVSNTAAKPDAGVKADTKAADVKADAKVDTKSKTMNANAAVTPDEHKTVRTHRHHHKHLSAKKSLKAQPDATKPVTTEKRS</sequence>
<dbReference type="NCBIfam" id="NF047414">
    <property type="entry name" value="BRANT_His_rich"/>
    <property type="match status" value="1"/>
</dbReference>
<keyword evidence="3" id="KW-1185">Reference proteome</keyword>
<organism evidence="2 3">
    <name type="scientific">Bradyrhizobium diazoefficiens (strain JCM 10833 / BCRC 13528 / IAM 13628 / NBRC 14792 / USDA 110)</name>
    <dbReference type="NCBI Taxonomy" id="224911"/>
    <lineage>
        <taxon>Bacteria</taxon>
        <taxon>Pseudomonadati</taxon>
        <taxon>Pseudomonadota</taxon>
        <taxon>Alphaproteobacteria</taxon>
        <taxon>Hyphomicrobiales</taxon>
        <taxon>Nitrobacteraceae</taxon>
        <taxon>Bradyrhizobium</taxon>
    </lineage>
</organism>
<feature type="region of interest" description="Disordered" evidence="1">
    <location>
        <begin position="116"/>
        <end position="199"/>
    </location>
</feature>
<proteinExistence type="predicted"/>
<evidence type="ECO:0000256" key="1">
    <source>
        <dbReference type="SAM" id="MobiDB-lite"/>
    </source>
</evidence>
<name>Q89IX3_BRADU</name>
<dbReference type="HOGENOM" id="CLU_1369897_0_0_5"/>
<dbReference type="PATRIC" id="fig|224911.5.peg.5613"/>
<evidence type="ECO:0000313" key="2">
    <source>
        <dbReference type="EMBL" id="BAC50776.1"/>
    </source>
</evidence>
<accession>Q89IX3</accession>
<reference evidence="3" key="1">
    <citation type="journal article" date="2002" name="DNA Res.">
        <title>Complete genomic sequence of nitrogen-fixing symbiotic bacterium Bradyrhizobium japonicum USDA110.</title>
        <authorList>
            <person name="Kaneko T."/>
            <person name="Nakamura Y."/>
            <person name="Sato S."/>
            <person name="Minamisawa K."/>
            <person name="Uchiumi T."/>
            <person name="Sasamoto S."/>
            <person name="Watanabe A."/>
            <person name="Idesawa K."/>
            <person name="Iriguchi M."/>
            <person name="Kawashima K."/>
            <person name="Kohara M."/>
            <person name="Matsumoto M."/>
            <person name="Shimpo S."/>
            <person name="Tsuruoka H."/>
            <person name="Wada T."/>
            <person name="Yamada M."/>
            <person name="Tabata S."/>
        </authorList>
    </citation>
    <scope>NUCLEOTIDE SEQUENCE [LARGE SCALE GENOMIC DNA]</scope>
    <source>
        <strain evidence="3">JCM 10833 / BCRC 13528 / IAM 13628 / NBRC 14792 / USDA 110</strain>
    </source>
</reference>
<protein>
    <submittedName>
        <fullName evidence="2">Bll5511 protein</fullName>
    </submittedName>
</protein>
<dbReference type="eggNOG" id="ENOG5030WHR">
    <property type="taxonomic scope" value="Bacteria"/>
</dbReference>
<gene>
    <name evidence="2" type="ordered locus">bll5511</name>
</gene>
<dbReference type="EnsemblBacteria" id="BAC50776">
    <property type="protein sequence ID" value="BAC50776"/>
    <property type="gene ID" value="BAC50776"/>
</dbReference>
<dbReference type="InParanoid" id="Q89IX3"/>
<dbReference type="AlphaFoldDB" id="Q89IX3"/>
<dbReference type="OrthoDB" id="8256258at2"/>